<comment type="caution">
    <text evidence="3">The sequence shown here is derived from an EMBL/GenBank/DDBJ whole genome shotgun (WGS) entry which is preliminary data.</text>
</comment>
<keyword evidence="4" id="KW-1185">Reference proteome</keyword>
<dbReference type="AlphaFoldDB" id="A0A015K4M6"/>
<dbReference type="SMART" id="SM00584">
    <property type="entry name" value="TLDc"/>
    <property type="match status" value="1"/>
</dbReference>
<dbReference type="InterPro" id="IPR051481">
    <property type="entry name" value="BTB-POZ/Galectin-3-binding"/>
</dbReference>
<organism evidence="3 4">
    <name type="scientific">Rhizophagus irregularis (strain DAOM 197198w)</name>
    <name type="common">Glomus intraradices</name>
    <dbReference type="NCBI Taxonomy" id="1432141"/>
    <lineage>
        <taxon>Eukaryota</taxon>
        <taxon>Fungi</taxon>
        <taxon>Fungi incertae sedis</taxon>
        <taxon>Mucoromycota</taxon>
        <taxon>Glomeromycotina</taxon>
        <taxon>Glomeromycetes</taxon>
        <taxon>Glomerales</taxon>
        <taxon>Glomeraceae</taxon>
        <taxon>Rhizophagus</taxon>
    </lineage>
</organism>
<evidence type="ECO:0008006" key="5">
    <source>
        <dbReference type="Google" id="ProtNLM"/>
    </source>
</evidence>
<sequence length="470" mass="55033">MSSKFLTELSNDYEKLFETEIGYDVIIYVGEESNVKEIHAHSNILCIRSQYFRTAFSNEWGEKKDGKFILRKPNISPHLFNIILRFIYCGNIELKNLQGPDVLKLLIAVDELNIHQLISYIQEYLIEHQTEFLHQNPAGILETVYQHENFTDLWNFCFEKICYEPKILFDSEKFINLKAPLLELLLKRDDLNMNEIEVWESLLKWCFNQQNMKNDQSDPKKWSKEDVVKIERSLHRFIPLIRFYDIKPTDFFYKVYCYKDILPKELIHDLLEFHIVPNMQPRTNLAPSRKPNLKFKLDSTLIESKHIPLFASWIDKKISSHYDSKNIPYEFNLLYRSSRDGFNFETFHRNCDNKGATIWIAKIQGSTQLIGGYNPLDWNGNKAKITTNSFLFNFTDGKDTSSAKLGLVNNNCDGGYDAVYCYNDQGPSMGGLDCYANNNWEYDTGSTRYPNIGIPASFIVENYEVFQVIQ</sequence>
<dbReference type="SUPFAM" id="SSF54695">
    <property type="entry name" value="POZ domain"/>
    <property type="match status" value="1"/>
</dbReference>
<dbReference type="Pfam" id="PF07707">
    <property type="entry name" value="BACK"/>
    <property type="match status" value="1"/>
</dbReference>
<dbReference type="HOGENOM" id="CLU_021542_0_1_1"/>
<dbReference type="SMART" id="SM00225">
    <property type="entry name" value="BTB"/>
    <property type="match status" value="1"/>
</dbReference>
<dbReference type="Pfam" id="PF00651">
    <property type="entry name" value="BTB"/>
    <property type="match status" value="1"/>
</dbReference>
<dbReference type="InterPro" id="IPR011333">
    <property type="entry name" value="SKP1/BTB/POZ_sf"/>
</dbReference>
<dbReference type="EMBL" id="JEMT01012835">
    <property type="protein sequence ID" value="EXX74550.1"/>
    <property type="molecule type" value="Genomic_DNA"/>
</dbReference>
<dbReference type="Proteomes" id="UP000022910">
    <property type="component" value="Unassembled WGS sequence"/>
</dbReference>
<evidence type="ECO:0000313" key="3">
    <source>
        <dbReference type="EMBL" id="EXX74550.1"/>
    </source>
</evidence>
<gene>
    <name evidence="3" type="ORF">RirG_050070</name>
</gene>
<name>A0A015K4M6_RHIIW</name>
<evidence type="ECO:0000259" key="1">
    <source>
        <dbReference type="PROSITE" id="PS50097"/>
    </source>
</evidence>
<dbReference type="PANTHER" id="PTHR24410:SF23">
    <property type="entry name" value="BTB DOMAIN-CONTAINING PROTEIN-RELATED"/>
    <property type="match status" value="1"/>
</dbReference>
<dbReference type="Pfam" id="PF07534">
    <property type="entry name" value="TLD"/>
    <property type="match status" value="1"/>
</dbReference>
<proteinExistence type="predicted"/>
<dbReference type="CDD" id="cd18186">
    <property type="entry name" value="BTB_POZ_ZBTB_KLHL-like"/>
    <property type="match status" value="1"/>
</dbReference>
<accession>A0A015K4M6</accession>
<reference evidence="3 4" key="1">
    <citation type="submission" date="2014-02" db="EMBL/GenBank/DDBJ databases">
        <title>Single nucleus genome sequencing reveals high similarity among nuclei of an endomycorrhizal fungus.</title>
        <authorList>
            <person name="Lin K."/>
            <person name="Geurts R."/>
            <person name="Zhang Z."/>
            <person name="Limpens E."/>
            <person name="Saunders D.G."/>
            <person name="Mu D."/>
            <person name="Pang E."/>
            <person name="Cao H."/>
            <person name="Cha H."/>
            <person name="Lin T."/>
            <person name="Zhou Q."/>
            <person name="Shang Y."/>
            <person name="Li Y."/>
            <person name="Ivanov S."/>
            <person name="Sharma T."/>
            <person name="Velzen R.V."/>
            <person name="Ruijter N.D."/>
            <person name="Aanen D.K."/>
            <person name="Win J."/>
            <person name="Kamoun S."/>
            <person name="Bisseling T."/>
            <person name="Huang S."/>
        </authorList>
    </citation>
    <scope>NUCLEOTIDE SEQUENCE [LARGE SCALE GENOMIC DNA]</scope>
    <source>
        <strain evidence="4">DAOM197198w</strain>
    </source>
</reference>
<dbReference type="PROSITE" id="PS51886">
    <property type="entry name" value="TLDC"/>
    <property type="match status" value="1"/>
</dbReference>
<dbReference type="PROSITE" id="PS50097">
    <property type="entry name" value="BTB"/>
    <property type="match status" value="1"/>
</dbReference>
<dbReference type="InterPro" id="IPR000210">
    <property type="entry name" value="BTB/POZ_dom"/>
</dbReference>
<evidence type="ECO:0000259" key="2">
    <source>
        <dbReference type="PROSITE" id="PS51886"/>
    </source>
</evidence>
<feature type="domain" description="TLDc" evidence="2">
    <location>
        <begin position="300"/>
        <end position="469"/>
    </location>
</feature>
<protein>
    <recommendedName>
        <fullName evidence="5">Btb/poz domain-containing protein 19-like</fullName>
    </recommendedName>
</protein>
<dbReference type="Gene3D" id="1.25.40.420">
    <property type="match status" value="1"/>
</dbReference>
<dbReference type="Gene3D" id="3.30.710.10">
    <property type="entry name" value="Potassium Channel Kv1.1, Chain A"/>
    <property type="match status" value="1"/>
</dbReference>
<dbReference type="PANTHER" id="PTHR24410">
    <property type="entry name" value="HL07962P-RELATED"/>
    <property type="match status" value="1"/>
</dbReference>
<feature type="domain" description="BTB" evidence="1">
    <location>
        <begin position="23"/>
        <end position="96"/>
    </location>
</feature>
<dbReference type="InterPro" id="IPR011705">
    <property type="entry name" value="BACK"/>
</dbReference>
<evidence type="ECO:0000313" key="4">
    <source>
        <dbReference type="Proteomes" id="UP000022910"/>
    </source>
</evidence>
<dbReference type="InterPro" id="IPR006571">
    <property type="entry name" value="TLDc_dom"/>
</dbReference>